<keyword evidence="7" id="KW-1185">Reference proteome</keyword>
<name>A0ABX1Y2J9_9BACL</name>
<evidence type="ECO:0000256" key="4">
    <source>
        <dbReference type="ARBA" id="ARBA00022807"/>
    </source>
</evidence>
<dbReference type="Pfam" id="PF07833">
    <property type="entry name" value="Cu_amine_oxidN1"/>
    <property type="match status" value="1"/>
</dbReference>
<dbReference type="InterPro" id="IPR051202">
    <property type="entry name" value="Peptidase_C40"/>
</dbReference>
<keyword evidence="2" id="KW-0645">Protease</keyword>
<dbReference type="InterPro" id="IPR000064">
    <property type="entry name" value="NLP_P60_dom"/>
</dbReference>
<keyword evidence="3" id="KW-0378">Hydrolase</keyword>
<comment type="caution">
    <text evidence="6">The sequence shown here is derived from an EMBL/GenBank/DDBJ whole genome shotgun (WGS) entry which is preliminary data.</text>
</comment>
<evidence type="ECO:0000256" key="3">
    <source>
        <dbReference type="ARBA" id="ARBA00022801"/>
    </source>
</evidence>
<dbReference type="Pfam" id="PF00877">
    <property type="entry name" value="NLPC_P60"/>
    <property type="match status" value="1"/>
</dbReference>
<keyword evidence="4" id="KW-0788">Thiol protease</keyword>
<accession>A0ABX1Y2J9</accession>
<protein>
    <recommendedName>
        <fullName evidence="5">NlpC/P60 domain-containing protein</fullName>
    </recommendedName>
</protein>
<comment type="similarity">
    <text evidence="1">Belongs to the peptidase C40 family.</text>
</comment>
<evidence type="ECO:0000313" key="6">
    <source>
        <dbReference type="EMBL" id="NOU75105.1"/>
    </source>
</evidence>
<dbReference type="PANTHER" id="PTHR47053">
    <property type="entry name" value="MUREIN DD-ENDOPEPTIDASE MEPH-RELATED"/>
    <property type="match status" value="1"/>
</dbReference>
<dbReference type="InterPro" id="IPR012854">
    <property type="entry name" value="Cu_amine_oxidase-like_N"/>
</dbReference>
<dbReference type="Gene3D" id="3.90.1720.10">
    <property type="entry name" value="endopeptidase domain like (from Nostoc punctiforme)"/>
    <property type="match status" value="1"/>
</dbReference>
<evidence type="ECO:0000313" key="7">
    <source>
        <dbReference type="Proteomes" id="UP000616779"/>
    </source>
</evidence>
<dbReference type="PROSITE" id="PS51935">
    <property type="entry name" value="NLPC_P60"/>
    <property type="match status" value="1"/>
</dbReference>
<gene>
    <name evidence="6" type="ORF">GC098_27595</name>
</gene>
<dbReference type="PANTHER" id="PTHR47053:SF1">
    <property type="entry name" value="MUREIN DD-ENDOPEPTIDASE MEPH-RELATED"/>
    <property type="match status" value="1"/>
</dbReference>
<dbReference type="InterPro" id="IPR036582">
    <property type="entry name" value="Mao_N_sf"/>
</dbReference>
<organism evidence="6 7">
    <name type="scientific">Paenibacillus phytorum</name>
    <dbReference type="NCBI Taxonomy" id="2654977"/>
    <lineage>
        <taxon>Bacteria</taxon>
        <taxon>Bacillati</taxon>
        <taxon>Bacillota</taxon>
        <taxon>Bacilli</taxon>
        <taxon>Bacillales</taxon>
        <taxon>Paenibacillaceae</taxon>
        <taxon>Paenibacillus</taxon>
    </lineage>
</organism>
<dbReference type="EMBL" id="WHOA01000197">
    <property type="protein sequence ID" value="NOU75105.1"/>
    <property type="molecule type" value="Genomic_DNA"/>
</dbReference>
<reference evidence="6 7" key="1">
    <citation type="submission" date="2019-10" db="EMBL/GenBank/DDBJ databases">
        <title>Description of Paenibacillus terrestris sp. nov.</title>
        <authorList>
            <person name="Carlier A."/>
            <person name="Qi S."/>
        </authorList>
    </citation>
    <scope>NUCLEOTIDE SEQUENCE [LARGE SCALE GENOMIC DNA]</scope>
    <source>
        <strain evidence="6 7">LMG 31458</strain>
    </source>
</reference>
<evidence type="ECO:0000256" key="2">
    <source>
        <dbReference type="ARBA" id="ARBA00022670"/>
    </source>
</evidence>
<sequence>MHNYFFLTKPNPYQLGEGVLFMILQKKTQWQVVLTTLCITMIFMGGGCTNKQTQNIGAPTTTHAQAGQNASMFVADNSTFSNVKVYSETNGLVWVPLEETSASIDFDLHYVGDSFSMGATDPVYSVKVNQTQALVGDKPIELPQAPRLFDHKPYMTTQALSILMGTPVNWNAQNSQVVFNPINDSTLSEQQNASAQQSGSSTEQIQSLSVNNVDKSNLISYAQNFLGTPYSFSSGPYDSTHTFDCSSFVQYVYSHFGVNLPRSSQSQAQVGQTVDINNLQTGDLMFFYTPGRFASNRIVGHVGIYAGNGRFINTYGQPGVTFTDFNTYWRGRFLLAKRVA</sequence>
<dbReference type="SUPFAM" id="SSF54001">
    <property type="entry name" value="Cysteine proteinases"/>
    <property type="match status" value="1"/>
</dbReference>
<evidence type="ECO:0000256" key="1">
    <source>
        <dbReference type="ARBA" id="ARBA00007074"/>
    </source>
</evidence>
<dbReference type="Proteomes" id="UP000616779">
    <property type="component" value="Unassembled WGS sequence"/>
</dbReference>
<dbReference type="InterPro" id="IPR038765">
    <property type="entry name" value="Papain-like_cys_pep_sf"/>
</dbReference>
<feature type="domain" description="NlpC/P60" evidence="5">
    <location>
        <begin position="212"/>
        <end position="340"/>
    </location>
</feature>
<dbReference type="SUPFAM" id="SSF55383">
    <property type="entry name" value="Copper amine oxidase, domain N"/>
    <property type="match status" value="1"/>
</dbReference>
<evidence type="ECO:0000259" key="5">
    <source>
        <dbReference type="PROSITE" id="PS51935"/>
    </source>
</evidence>
<proteinExistence type="inferred from homology"/>